<dbReference type="PANTHER" id="PTHR43575:SF1">
    <property type="entry name" value="PROTEIN ABCI7, CHLOROPLASTIC"/>
    <property type="match status" value="1"/>
</dbReference>
<dbReference type="InterPro" id="IPR011542">
    <property type="entry name" value="SUF_FeS_clus_asmbl_SufD"/>
</dbReference>
<reference evidence="3" key="1">
    <citation type="submission" date="2015-05" db="EMBL/GenBank/DDBJ databases">
        <authorList>
            <person name="Manzano-Marin A."/>
        </authorList>
    </citation>
    <scope>NUCLEOTIDE SEQUENCE [LARGE SCALE GENOMIC DNA]</scope>
    <source>
        <strain evidence="3">officinalis</strain>
    </source>
</reference>
<proteinExistence type="predicted"/>
<sequence length="434" mass="50147">MIGLLNNNEKAEKHDQIKIINKQKIIHFFTLFKHRIINSQHAKNHLEMAKQTIFKLFNNEIHNSIIFDKMLKTKYSFNNSISINNKKYKSIALPIDAYRIVFINGYYSKKLSSTDMDPFCISNNQNALPKPITNEFFLHLTEYLTIKPLVIYLPADKNVKKPLYLLNISSGNKNKQETDINQYRYHLIINSNNKIQVIEHFVSLNQHSHMTCSRLTVEIKDNVEYNHFKLNTENKNAKHFAHNDIIIGYNNKIKSNTFLLGSLLTRNQTSVRFDGKYSDLDLNSLLISKNNEISETQTYLKHNNSYCNSKQLHKIIAMDSSKAIFNGLIDVAPTTMKINSKMINNTLLLGKKSEINSKPQLEIYADDVKCSHGATVDYIDKDQLFYLCSRGIDNKTAKHMIIITVASELIETITLKEFKDTVITNLYKILSKVE</sequence>
<accession>A0A0M6W6I6</accession>
<protein>
    <submittedName>
        <fullName evidence="2">FeS cluster assembly protein SufD</fullName>
    </submittedName>
</protein>
<keyword evidence="3" id="KW-1185">Reference proteome</keyword>
<dbReference type="Pfam" id="PF01458">
    <property type="entry name" value="SUFBD_core"/>
    <property type="match status" value="1"/>
</dbReference>
<dbReference type="Proteomes" id="UP000242301">
    <property type="component" value="Unassembled WGS sequence"/>
</dbReference>
<gene>
    <name evidence="2" type="primary">sufD</name>
    <name evidence="2" type="ORF">SOFFGTOCOR_0658</name>
</gene>
<organism evidence="2 3">
    <name type="scientific">Candidatus Providencia siddallii</name>
    <dbReference type="NCBI Taxonomy" id="1715285"/>
    <lineage>
        <taxon>Bacteria</taxon>
        <taxon>Pseudomonadati</taxon>
        <taxon>Pseudomonadota</taxon>
        <taxon>Gammaproteobacteria</taxon>
        <taxon>Enterobacterales</taxon>
        <taxon>Morganellaceae</taxon>
        <taxon>Providencia</taxon>
    </lineage>
</organism>
<dbReference type="InterPro" id="IPR037284">
    <property type="entry name" value="SUF_FeS_clus_asmbl_SufBD_sf"/>
</dbReference>
<evidence type="ECO:0000313" key="2">
    <source>
        <dbReference type="EMBL" id="CRK85433.1"/>
    </source>
</evidence>
<dbReference type="NCBIfam" id="TIGR01981">
    <property type="entry name" value="sufD"/>
    <property type="match status" value="1"/>
</dbReference>
<dbReference type="InterPro" id="IPR055346">
    <property type="entry name" value="Fe-S_cluster_assembly_SufBD"/>
</dbReference>
<evidence type="ECO:0000259" key="1">
    <source>
        <dbReference type="Pfam" id="PF01458"/>
    </source>
</evidence>
<evidence type="ECO:0000313" key="3">
    <source>
        <dbReference type="Proteomes" id="UP000242301"/>
    </source>
</evidence>
<dbReference type="InterPro" id="IPR000825">
    <property type="entry name" value="SUF_FeS_clus_asmbl_SufBD_core"/>
</dbReference>
<feature type="domain" description="SUF system FeS cluster assembly SufBD core" evidence="1">
    <location>
        <begin position="179"/>
        <end position="402"/>
    </location>
</feature>
<dbReference type="AlphaFoldDB" id="A0A0M6W6I6"/>
<dbReference type="PANTHER" id="PTHR43575">
    <property type="entry name" value="PROTEIN ABCI7, CHLOROPLASTIC"/>
    <property type="match status" value="1"/>
</dbReference>
<dbReference type="STRING" id="1715285.SOFFGTOCOR_0658"/>
<dbReference type="SUPFAM" id="SSF101960">
    <property type="entry name" value="Stabilizer of iron transporter SufD"/>
    <property type="match status" value="1"/>
</dbReference>
<name>A0A0M6W6I6_9GAMM</name>
<dbReference type="GO" id="GO:0016226">
    <property type="term" value="P:iron-sulfur cluster assembly"/>
    <property type="evidence" value="ECO:0007669"/>
    <property type="project" value="InterPro"/>
</dbReference>
<dbReference type="EMBL" id="CVRF01000004">
    <property type="protein sequence ID" value="CRK85433.1"/>
    <property type="molecule type" value="Genomic_DNA"/>
</dbReference>